<protein>
    <submittedName>
        <fullName evidence="1">Uncharacterized protein</fullName>
    </submittedName>
</protein>
<dbReference type="AlphaFoldDB" id="A0A6C0ADC8"/>
<proteinExistence type="predicted"/>
<accession>A0A6C0ADC8</accession>
<sequence length="172" mass="20975">MTDYRMRIEGLRKSFLISKFKEELKEYSDYNFQLEDKRKNQLEKIIDVLETGKKNIIKEVKFRDRSSKHKIYTNKIEDYFSQLDNIVYQKRWNSLRDFHKEKKLEEWVKEQSLSNKKKESLLIDIMDAFKDKKIHTEKNVNYNKTTMKIENISGIEIYNKTDSYNVLKKKKV</sequence>
<organism evidence="1">
    <name type="scientific">viral metagenome</name>
    <dbReference type="NCBI Taxonomy" id="1070528"/>
    <lineage>
        <taxon>unclassified sequences</taxon>
        <taxon>metagenomes</taxon>
        <taxon>organismal metagenomes</taxon>
    </lineage>
</organism>
<evidence type="ECO:0000313" key="1">
    <source>
        <dbReference type="EMBL" id="QHS77453.1"/>
    </source>
</evidence>
<reference evidence="1" key="1">
    <citation type="journal article" date="2020" name="Nature">
        <title>Giant virus diversity and host interactions through global metagenomics.</title>
        <authorList>
            <person name="Schulz F."/>
            <person name="Roux S."/>
            <person name="Paez-Espino D."/>
            <person name="Jungbluth S."/>
            <person name="Walsh D.A."/>
            <person name="Denef V.J."/>
            <person name="McMahon K.D."/>
            <person name="Konstantinidis K.T."/>
            <person name="Eloe-Fadrosh E.A."/>
            <person name="Kyrpides N.C."/>
            <person name="Woyke T."/>
        </authorList>
    </citation>
    <scope>NUCLEOTIDE SEQUENCE</scope>
    <source>
        <strain evidence="1">GVMAG-S-1004661-13</strain>
    </source>
</reference>
<dbReference type="EMBL" id="MN740548">
    <property type="protein sequence ID" value="QHS77453.1"/>
    <property type="molecule type" value="Genomic_DNA"/>
</dbReference>
<name>A0A6C0ADC8_9ZZZZ</name>